<keyword evidence="2" id="KW-1185">Reference proteome</keyword>
<sequence length="31" mass="3527">MDITNQARDFIQDVMNEHDLSTVRVVFSGMG</sequence>
<evidence type="ECO:0000313" key="1">
    <source>
        <dbReference type="EMBL" id="SDH01960.1"/>
    </source>
</evidence>
<accession>A0A1G7Z1C9</accession>
<dbReference type="STRING" id="568899.SAMN05192534_101340"/>
<dbReference type="EMBL" id="FNDK01000001">
    <property type="protein sequence ID" value="SDH01960.1"/>
    <property type="molecule type" value="Genomic_DNA"/>
</dbReference>
<reference evidence="1 2" key="1">
    <citation type="submission" date="2016-10" db="EMBL/GenBank/DDBJ databases">
        <authorList>
            <person name="de Groot N.N."/>
        </authorList>
    </citation>
    <scope>NUCLEOTIDE SEQUENCE [LARGE SCALE GENOMIC DNA]</scope>
    <source>
        <strain evidence="1 2">DSM 21632</strain>
    </source>
</reference>
<evidence type="ECO:0000313" key="2">
    <source>
        <dbReference type="Proteomes" id="UP000199163"/>
    </source>
</evidence>
<dbReference type="AlphaFoldDB" id="A0A1G7Z1C9"/>
<organism evidence="1 2">
    <name type="scientific">Alteribacillus persepolensis</name>
    <dbReference type="NCBI Taxonomy" id="568899"/>
    <lineage>
        <taxon>Bacteria</taxon>
        <taxon>Bacillati</taxon>
        <taxon>Bacillota</taxon>
        <taxon>Bacilli</taxon>
        <taxon>Bacillales</taxon>
        <taxon>Bacillaceae</taxon>
        <taxon>Alteribacillus</taxon>
    </lineage>
</organism>
<dbReference type="Proteomes" id="UP000199163">
    <property type="component" value="Unassembled WGS sequence"/>
</dbReference>
<proteinExistence type="predicted"/>
<name>A0A1G7Z1C9_9BACI</name>
<gene>
    <name evidence="1" type="ORF">SAMN05192534_101340</name>
</gene>
<protein>
    <submittedName>
        <fullName evidence="1">Uncharacterized protein</fullName>
    </submittedName>
</protein>